<keyword evidence="1" id="KW-0732">Signal</keyword>
<proteinExistence type="predicted"/>
<feature type="chain" id="PRO_5001495335" evidence="1">
    <location>
        <begin position="20"/>
        <end position="364"/>
    </location>
</feature>
<evidence type="ECO:0000256" key="1">
    <source>
        <dbReference type="SAM" id="SignalP"/>
    </source>
</evidence>
<dbReference type="Pfam" id="PF12697">
    <property type="entry name" value="Abhydrolase_6"/>
    <property type="match status" value="1"/>
</dbReference>
<accession>A0A017S1L1</accession>
<dbReference type="InterPro" id="IPR000073">
    <property type="entry name" value="AB_hydrolase_1"/>
</dbReference>
<gene>
    <name evidence="3" type="ORF">EURHEDRAFT_509800</name>
</gene>
<dbReference type="OrthoDB" id="9978720at2759"/>
<protein>
    <submittedName>
        <fullName evidence="3">Alpha/beta-hydrolase</fullName>
    </submittedName>
</protein>
<evidence type="ECO:0000259" key="2">
    <source>
        <dbReference type="Pfam" id="PF12697"/>
    </source>
</evidence>
<dbReference type="RefSeq" id="XP_040634532.1">
    <property type="nucleotide sequence ID" value="XM_040785927.1"/>
</dbReference>
<feature type="signal peptide" evidence="1">
    <location>
        <begin position="1"/>
        <end position="19"/>
    </location>
</feature>
<dbReference type="PANTHER" id="PTHR43194:SF4">
    <property type="entry name" value="AB HYDROLASE-1 DOMAIN-CONTAINING PROTEIN"/>
    <property type="match status" value="1"/>
</dbReference>
<dbReference type="HOGENOM" id="CLU_038297_1_0_1"/>
<dbReference type="EMBL" id="KK088452">
    <property type="protein sequence ID" value="EYE90842.1"/>
    <property type="molecule type" value="Genomic_DNA"/>
</dbReference>
<dbReference type="CDD" id="cd12809">
    <property type="entry name" value="Esterase_713_like-2"/>
    <property type="match status" value="1"/>
</dbReference>
<dbReference type="InterPro" id="IPR029058">
    <property type="entry name" value="AB_hydrolase_fold"/>
</dbReference>
<sequence>MVSSLPTLLAISLLGLASASTSHDRSYFYVGGNYSVNTDGQHAFTNQMYVEKLVPAGGVSREYPIVLVHGNGQTGTNWLNKPDGGDGWASYFLSQGYECYILDQTSRGRSPWTPESGTRSVFTAEHIQEYFTAPERYNTWPQAHFHTQWPGTGVMGDTVFDAFYASNVPYVNVSTAQQSTVQDAGVQLLDRIGRKVILVGHSQGGTMSWVIADARPDLIHSLVAVEPAGPPFRDAAFGNTPARAFALADIPVTYEPAVTDPENDFVYQTVEANSTDRLDCLTQAKHPRPRQLANLSKFPVLLITTEASYHAQYDWCTVLFLRQAGVKTEHWELAQLGIHGNGHMVFMEKNSDQVARAIAGWLED</sequence>
<dbReference type="Proteomes" id="UP000019804">
    <property type="component" value="Unassembled WGS sequence"/>
</dbReference>
<keyword evidence="3" id="KW-0378">Hydrolase</keyword>
<name>A0A017S1L1_ASPRC</name>
<dbReference type="GeneID" id="63701051"/>
<dbReference type="InterPro" id="IPR050228">
    <property type="entry name" value="Carboxylesterase_BioH"/>
</dbReference>
<dbReference type="STRING" id="1388766.A0A017S1L1"/>
<dbReference type="SUPFAM" id="SSF53474">
    <property type="entry name" value="alpha/beta-Hydrolases"/>
    <property type="match status" value="1"/>
</dbReference>
<organism evidence="3 4">
    <name type="scientific">Aspergillus ruber (strain CBS 135680)</name>
    <dbReference type="NCBI Taxonomy" id="1388766"/>
    <lineage>
        <taxon>Eukaryota</taxon>
        <taxon>Fungi</taxon>
        <taxon>Dikarya</taxon>
        <taxon>Ascomycota</taxon>
        <taxon>Pezizomycotina</taxon>
        <taxon>Eurotiomycetes</taxon>
        <taxon>Eurotiomycetidae</taxon>
        <taxon>Eurotiales</taxon>
        <taxon>Aspergillaceae</taxon>
        <taxon>Aspergillus</taxon>
        <taxon>Aspergillus subgen. Aspergillus</taxon>
    </lineage>
</organism>
<evidence type="ECO:0000313" key="3">
    <source>
        <dbReference type="EMBL" id="EYE90842.1"/>
    </source>
</evidence>
<dbReference type="Gene3D" id="3.40.50.1820">
    <property type="entry name" value="alpha/beta hydrolase"/>
    <property type="match status" value="1"/>
</dbReference>
<evidence type="ECO:0000313" key="4">
    <source>
        <dbReference type="Proteomes" id="UP000019804"/>
    </source>
</evidence>
<dbReference type="GO" id="GO:0016787">
    <property type="term" value="F:hydrolase activity"/>
    <property type="evidence" value="ECO:0007669"/>
    <property type="project" value="UniProtKB-KW"/>
</dbReference>
<reference evidence="4" key="1">
    <citation type="journal article" date="2014" name="Nat. Commun.">
        <title>Genomic adaptations of the halophilic Dead Sea filamentous fungus Eurotium rubrum.</title>
        <authorList>
            <person name="Kis-Papo T."/>
            <person name="Weig A.R."/>
            <person name="Riley R."/>
            <person name="Persoh D."/>
            <person name="Salamov A."/>
            <person name="Sun H."/>
            <person name="Lipzen A."/>
            <person name="Wasser S.P."/>
            <person name="Rambold G."/>
            <person name="Grigoriev I.V."/>
            <person name="Nevo E."/>
        </authorList>
    </citation>
    <scope>NUCLEOTIDE SEQUENCE [LARGE SCALE GENOMIC DNA]</scope>
    <source>
        <strain evidence="4">CBS 135680</strain>
    </source>
</reference>
<feature type="domain" description="AB hydrolase-1" evidence="2">
    <location>
        <begin position="65"/>
        <end position="357"/>
    </location>
</feature>
<dbReference type="AlphaFoldDB" id="A0A017S1L1"/>
<keyword evidence="4" id="KW-1185">Reference proteome</keyword>
<dbReference type="PANTHER" id="PTHR43194">
    <property type="entry name" value="HYDROLASE ALPHA/BETA FOLD FAMILY"/>
    <property type="match status" value="1"/>
</dbReference>